<feature type="compositionally biased region" description="Polar residues" evidence="5">
    <location>
        <begin position="1"/>
        <end position="12"/>
    </location>
</feature>
<proteinExistence type="predicted"/>
<organism evidence="7 8">
    <name type="scientific">Pandoraea captiosa</name>
    <dbReference type="NCBI Taxonomy" id="2508302"/>
    <lineage>
        <taxon>Bacteria</taxon>
        <taxon>Pseudomonadati</taxon>
        <taxon>Pseudomonadota</taxon>
        <taxon>Betaproteobacteria</taxon>
        <taxon>Burkholderiales</taxon>
        <taxon>Burkholderiaceae</taxon>
        <taxon>Pandoraea</taxon>
    </lineage>
</organism>
<evidence type="ECO:0000256" key="2">
    <source>
        <dbReference type="ARBA" id="ARBA00022630"/>
    </source>
</evidence>
<feature type="compositionally biased region" description="Pro residues" evidence="5">
    <location>
        <begin position="35"/>
        <end position="45"/>
    </location>
</feature>
<keyword evidence="8" id="KW-1185">Reference proteome</keyword>
<reference evidence="7 8" key="1">
    <citation type="submission" date="2019-08" db="EMBL/GenBank/DDBJ databases">
        <authorList>
            <person name="Peeters C."/>
        </authorList>
    </citation>
    <scope>NUCLEOTIDE SEQUENCE [LARGE SCALE GENOMIC DNA]</scope>
    <source>
        <strain evidence="7 8">LMG 31118</strain>
    </source>
</reference>
<dbReference type="GO" id="GO:0071949">
    <property type="term" value="F:FAD binding"/>
    <property type="evidence" value="ECO:0007669"/>
    <property type="project" value="InterPro"/>
</dbReference>
<keyword evidence="4" id="KW-0560">Oxidoreductase</keyword>
<dbReference type="Gene3D" id="3.30.43.10">
    <property type="entry name" value="Uridine Diphospho-n-acetylenolpyruvylglucosamine Reductase, domain 2"/>
    <property type="match status" value="1"/>
</dbReference>
<sequence length="560" mass="59328">MGSNVSSAASQRNPHDSPASGVNGQPDLARHPHATPAPTPTPTPTPLTSSAVMATATDSARSVAIDDEPVLDALTDATRTARLAALRAAVPDAQWLTDREQITPYECDGLAAYRKLPLAVVLPADEDQVCRILRACHAHGVPVVPRGAGTGLSGGAMPITDGIVLSLAKFKRILEVDAYARTATVQPGVRNLAVSEAAAPYGLYYAPDPSSQIACTIGGNVSENSGGVHCLKYGLTVHNVLRVRAVTMDGEIVEFGSHALDSPGLDLLSVFIGSEGMFCVVTEVTVKLVPKPQVQQVIMASFDDVEAGGNAVAAIIAAGIIPAGLEMMDKPATQAVEEFVHAGYDLDAAAILLCESDGTPEEVAEEIARVSAVLRASGATRIQVSTSEAERLRFWSGRKNAFPAAGRISPDYYCMDGTIPRRTIGTLLKRIEAMEVQYGLRCINVFHAGDGNMHPLILFNGNDLDEWHRAEAFGSDILEACVELGGTVTGEHGVGIEKINSMCVQFSPEERDAFFAVKRAFDPAGLLNADKAIPTRARCAEYGKLHVRGGLLPHPDLPRF</sequence>
<dbReference type="InterPro" id="IPR004113">
    <property type="entry name" value="FAD-bd_oxidored_4_C"/>
</dbReference>
<evidence type="ECO:0000313" key="8">
    <source>
        <dbReference type="Proteomes" id="UP000414136"/>
    </source>
</evidence>
<dbReference type="InterPro" id="IPR036318">
    <property type="entry name" value="FAD-bd_PCMH-like_sf"/>
</dbReference>
<dbReference type="Pfam" id="PF02913">
    <property type="entry name" value="FAD-oxidase_C"/>
    <property type="match status" value="1"/>
</dbReference>
<dbReference type="PANTHER" id="PTHR42934">
    <property type="entry name" value="GLYCOLATE OXIDASE SUBUNIT GLCD"/>
    <property type="match status" value="1"/>
</dbReference>
<dbReference type="InterPro" id="IPR016171">
    <property type="entry name" value="Vanillyl_alc_oxidase_C-sub2"/>
</dbReference>
<keyword evidence="3" id="KW-0274">FAD</keyword>
<evidence type="ECO:0000256" key="1">
    <source>
        <dbReference type="ARBA" id="ARBA00001974"/>
    </source>
</evidence>
<feature type="domain" description="FAD-binding PCMH-type" evidence="6">
    <location>
        <begin position="113"/>
        <end position="291"/>
    </location>
</feature>
<evidence type="ECO:0000313" key="7">
    <source>
        <dbReference type="EMBL" id="VVE66758.1"/>
    </source>
</evidence>
<keyword evidence="2" id="KW-0285">Flavoprotein</keyword>
<dbReference type="InterPro" id="IPR016169">
    <property type="entry name" value="FAD-bd_PCMH_sub2"/>
</dbReference>
<dbReference type="PROSITE" id="PS51387">
    <property type="entry name" value="FAD_PCMH"/>
    <property type="match status" value="1"/>
</dbReference>
<dbReference type="InterPro" id="IPR006094">
    <property type="entry name" value="Oxid_FAD_bind_N"/>
</dbReference>
<dbReference type="InterPro" id="IPR016167">
    <property type="entry name" value="FAD-bd_PCMH_sub1"/>
</dbReference>
<dbReference type="InterPro" id="IPR016166">
    <property type="entry name" value="FAD-bd_PCMH"/>
</dbReference>
<evidence type="ECO:0000256" key="4">
    <source>
        <dbReference type="ARBA" id="ARBA00023002"/>
    </source>
</evidence>
<name>A0A5E5A0Y8_9BURK</name>
<dbReference type="GO" id="GO:0016491">
    <property type="term" value="F:oxidoreductase activity"/>
    <property type="evidence" value="ECO:0007669"/>
    <property type="project" value="UniProtKB-KW"/>
</dbReference>
<evidence type="ECO:0000256" key="5">
    <source>
        <dbReference type="SAM" id="MobiDB-lite"/>
    </source>
</evidence>
<dbReference type="PANTHER" id="PTHR42934:SF1">
    <property type="entry name" value="GLYCOLATE OXIDASE SUBUNIT GLCD"/>
    <property type="match status" value="1"/>
</dbReference>
<dbReference type="Pfam" id="PF01565">
    <property type="entry name" value="FAD_binding_4"/>
    <property type="match status" value="1"/>
</dbReference>
<dbReference type="InterPro" id="IPR051914">
    <property type="entry name" value="FAD-linked_OxidoTrans_Type4"/>
</dbReference>
<dbReference type="Gene3D" id="3.30.70.2740">
    <property type="match status" value="1"/>
</dbReference>
<dbReference type="Proteomes" id="UP000414136">
    <property type="component" value="Unassembled WGS sequence"/>
</dbReference>
<dbReference type="SUPFAM" id="SSF56176">
    <property type="entry name" value="FAD-binding/transporter-associated domain-like"/>
    <property type="match status" value="1"/>
</dbReference>
<dbReference type="Gene3D" id="1.10.45.10">
    <property type="entry name" value="Vanillyl-alcohol Oxidase, Chain A, domain 4"/>
    <property type="match status" value="1"/>
</dbReference>
<dbReference type="EMBL" id="CABPSQ010000003">
    <property type="protein sequence ID" value="VVE66758.1"/>
    <property type="molecule type" value="Genomic_DNA"/>
</dbReference>
<evidence type="ECO:0000259" key="6">
    <source>
        <dbReference type="PROSITE" id="PS51387"/>
    </source>
</evidence>
<evidence type="ECO:0000256" key="3">
    <source>
        <dbReference type="ARBA" id="ARBA00022827"/>
    </source>
</evidence>
<comment type="cofactor">
    <cofactor evidence="1">
        <name>FAD</name>
        <dbReference type="ChEBI" id="CHEBI:57692"/>
    </cofactor>
</comment>
<gene>
    <name evidence="7" type="ORF">PCA31118_02343</name>
</gene>
<feature type="region of interest" description="Disordered" evidence="5">
    <location>
        <begin position="1"/>
        <end position="49"/>
    </location>
</feature>
<dbReference type="SUPFAM" id="SSF55103">
    <property type="entry name" value="FAD-linked oxidases, C-terminal domain"/>
    <property type="match status" value="1"/>
</dbReference>
<dbReference type="InterPro" id="IPR016164">
    <property type="entry name" value="FAD-linked_Oxase-like_C"/>
</dbReference>
<accession>A0A5E5A0Y8</accession>
<dbReference type="Gene3D" id="3.30.465.10">
    <property type="match status" value="1"/>
</dbReference>
<protein>
    <submittedName>
        <fullName evidence="7">FAD-binding oxidoreductase</fullName>
    </submittedName>
</protein>
<dbReference type="AlphaFoldDB" id="A0A5E5A0Y8"/>